<dbReference type="EMBL" id="JAENII010000009">
    <property type="protein sequence ID" value="MBK1827765.1"/>
    <property type="molecule type" value="Genomic_DNA"/>
</dbReference>
<accession>A0A934VGN7</accession>
<protein>
    <submittedName>
        <fullName evidence="3">Uncharacterized protein</fullName>
    </submittedName>
</protein>
<dbReference type="Proteomes" id="UP000658278">
    <property type="component" value="Unassembled WGS sequence"/>
</dbReference>
<feature type="compositionally biased region" description="Pro residues" evidence="1">
    <location>
        <begin position="180"/>
        <end position="199"/>
    </location>
</feature>
<feature type="compositionally biased region" description="Gly residues" evidence="1">
    <location>
        <begin position="163"/>
        <end position="173"/>
    </location>
</feature>
<evidence type="ECO:0000256" key="2">
    <source>
        <dbReference type="SAM" id="SignalP"/>
    </source>
</evidence>
<organism evidence="3 4">
    <name type="scientific">Haloferula rosea</name>
    <dbReference type="NCBI Taxonomy" id="490093"/>
    <lineage>
        <taxon>Bacteria</taxon>
        <taxon>Pseudomonadati</taxon>
        <taxon>Verrucomicrobiota</taxon>
        <taxon>Verrucomicrobiia</taxon>
        <taxon>Verrucomicrobiales</taxon>
        <taxon>Verrucomicrobiaceae</taxon>
        <taxon>Haloferula</taxon>
    </lineage>
</organism>
<feature type="compositionally biased region" description="Basic and acidic residues" evidence="1">
    <location>
        <begin position="214"/>
        <end position="246"/>
    </location>
</feature>
<reference evidence="3" key="1">
    <citation type="submission" date="2021-01" db="EMBL/GenBank/DDBJ databases">
        <title>Modified the classification status of verrucomicrobia.</title>
        <authorList>
            <person name="Feng X."/>
        </authorList>
    </citation>
    <scope>NUCLEOTIDE SEQUENCE</scope>
    <source>
        <strain evidence="3">KCTC 22201</strain>
    </source>
</reference>
<gene>
    <name evidence="3" type="ORF">JIN81_12110</name>
</gene>
<dbReference type="AlphaFoldDB" id="A0A934VGN7"/>
<proteinExistence type="predicted"/>
<evidence type="ECO:0000313" key="4">
    <source>
        <dbReference type="Proteomes" id="UP000658278"/>
    </source>
</evidence>
<feature type="signal peptide" evidence="2">
    <location>
        <begin position="1"/>
        <end position="22"/>
    </location>
</feature>
<name>A0A934VGN7_9BACT</name>
<feature type="compositionally biased region" description="Low complexity" evidence="1">
    <location>
        <begin position="94"/>
        <end position="112"/>
    </location>
</feature>
<sequence length="246" mass="26450">MKPTKILISSAAVLALGLSAWAMLGPDSVDAPGTPGSDDDAARFSNRPASKVGARRSTSPSPRPTGPVKLTDRTPTKPTELAKTREDLNRLLTPAQQASLAAARQRAASLPPGLVAKQPRVTSSRQKAITKMQEDLRTAVKTNPSGWIETYDSLNREFTRSNGNGGYYGGGGLPSTSPDPVEPSTPEPTEPTEPTPVEPTEPVEEAPELPLPLDEARRLAEKYRNEQGKYLEGPTDRDGRFQDTQQ</sequence>
<keyword evidence="2" id="KW-0732">Signal</keyword>
<keyword evidence="4" id="KW-1185">Reference proteome</keyword>
<feature type="region of interest" description="Disordered" evidence="1">
    <location>
        <begin position="24"/>
        <end position="128"/>
    </location>
</feature>
<feature type="compositionally biased region" description="Basic and acidic residues" evidence="1">
    <location>
        <begin position="70"/>
        <end position="89"/>
    </location>
</feature>
<feature type="chain" id="PRO_5038095062" evidence="2">
    <location>
        <begin position="23"/>
        <end position="246"/>
    </location>
</feature>
<comment type="caution">
    <text evidence="3">The sequence shown here is derived from an EMBL/GenBank/DDBJ whole genome shotgun (WGS) entry which is preliminary data.</text>
</comment>
<evidence type="ECO:0000313" key="3">
    <source>
        <dbReference type="EMBL" id="MBK1827765.1"/>
    </source>
</evidence>
<feature type="region of interest" description="Disordered" evidence="1">
    <location>
        <begin position="158"/>
        <end position="246"/>
    </location>
</feature>
<dbReference type="RefSeq" id="WP_200279793.1">
    <property type="nucleotide sequence ID" value="NZ_JAENII010000009.1"/>
</dbReference>
<evidence type="ECO:0000256" key="1">
    <source>
        <dbReference type="SAM" id="MobiDB-lite"/>
    </source>
</evidence>